<dbReference type="GO" id="GO:0008239">
    <property type="term" value="F:dipeptidyl-peptidase activity"/>
    <property type="evidence" value="ECO:0007669"/>
    <property type="project" value="TreeGrafter"/>
</dbReference>
<gene>
    <name evidence="7" type="ORF">BQ2448_5015</name>
</gene>
<dbReference type="InterPro" id="IPR050278">
    <property type="entry name" value="Serine_Prot_S9B/DPPIV"/>
</dbReference>
<dbReference type="STRING" id="269621.A0A238F6D5"/>
<keyword evidence="2" id="KW-0031">Aminopeptidase</keyword>
<keyword evidence="8" id="KW-1185">Reference proteome</keyword>
<dbReference type="InterPro" id="IPR001375">
    <property type="entry name" value="Peptidase_S9_cat"/>
</dbReference>
<evidence type="ECO:0000256" key="3">
    <source>
        <dbReference type="ARBA" id="ARBA00022554"/>
    </source>
</evidence>
<dbReference type="GO" id="GO:0005886">
    <property type="term" value="C:plasma membrane"/>
    <property type="evidence" value="ECO:0007669"/>
    <property type="project" value="TreeGrafter"/>
</dbReference>
<evidence type="ECO:0000313" key="7">
    <source>
        <dbReference type="EMBL" id="SCV67404.1"/>
    </source>
</evidence>
<dbReference type="PANTHER" id="PTHR11731:SF200">
    <property type="entry name" value="DIPEPTIDYL PEPTIDASE 10, ISOFORM B"/>
    <property type="match status" value="1"/>
</dbReference>
<dbReference type="GO" id="GO:0008236">
    <property type="term" value="F:serine-type peptidase activity"/>
    <property type="evidence" value="ECO:0007669"/>
    <property type="project" value="UniProtKB-KW"/>
</dbReference>
<dbReference type="EMBL" id="FMSP01000002">
    <property type="protein sequence ID" value="SCV67404.1"/>
    <property type="molecule type" value="Genomic_DNA"/>
</dbReference>
<evidence type="ECO:0000256" key="1">
    <source>
        <dbReference type="ARBA" id="ARBA00004576"/>
    </source>
</evidence>
<feature type="domain" description="Peptidase S9 prolyl oligopeptidase catalytic" evidence="6">
    <location>
        <begin position="112"/>
        <end position="190"/>
    </location>
</feature>
<keyword evidence="5" id="KW-0325">Glycoprotein</keyword>
<reference evidence="8" key="1">
    <citation type="submission" date="2016-09" db="EMBL/GenBank/DDBJ databases">
        <authorList>
            <person name="Jeantristanb JTB J.-T."/>
            <person name="Ricardo R."/>
        </authorList>
    </citation>
    <scope>NUCLEOTIDE SEQUENCE [LARGE SCALE GENOMIC DNA]</scope>
</reference>
<evidence type="ECO:0000256" key="5">
    <source>
        <dbReference type="ARBA" id="ARBA00023180"/>
    </source>
</evidence>
<name>A0A238F6D5_9BASI</name>
<evidence type="ECO:0000259" key="6">
    <source>
        <dbReference type="Pfam" id="PF00326"/>
    </source>
</evidence>
<dbReference type="PANTHER" id="PTHR11731">
    <property type="entry name" value="PROTEASE FAMILY S9B,C DIPEPTIDYL-PEPTIDASE IV-RELATED"/>
    <property type="match status" value="1"/>
</dbReference>
<dbReference type="Gene3D" id="2.140.10.30">
    <property type="entry name" value="Dipeptidylpeptidase IV, N-terminal domain"/>
    <property type="match status" value="1"/>
</dbReference>
<dbReference type="OrthoDB" id="16520at2759"/>
<keyword evidence="2" id="KW-0378">Hydrolase</keyword>
<proteinExistence type="predicted"/>
<keyword evidence="4" id="KW-0720">Serine protease</keyword>
<dbReference type="GO" id="GO:0005774">
    <property type="term" value="C:vacuolar membrane"/>
    <property type="evidence" value="ECO:0007669"/>
    <property type="project" value="UniProtKB-SubCell"/>
</dbReference>
<evidence type="ECO:0000256" key="4">
    <source>
        <dbReference type="ARBA" id="ARBA00022825"/>
    </source>
</evidence>
<keyword evidence="3" id="KW-0926">Vacuole</keyword>
<dbReference type="SUPFAM" id="SSF53474">
    <property type="entry name" value="alpha/beta-Hydrolases"/>
    <property type="match status" value="1"/>
</dbReference>
<evidence type="ECO:0000313" key="8">
    <source>
        <dbReference type="Proteomes" id="UP000198372"/>
    </source>
</evidence>
<protein>
    <submittedName>
        <fullName evidence="7">BQ2448_5015 protein</fullName>
    </submittedName>
</protein>
<evidence type="ECO:0000256" key="2">
    <source>
        <dbReference type="ARBA" id="ARBA00022438"/>
    </source>
</evidence>
<dbReference type="Gene3D" id="3.40.50.1820">
    <property type="entry name" value="alpha/beta hydrolase"/>
    <property type="match status" value="1"/>
</dbReference>
<organism evidence="7 8">
    <name type="scientific">Microbotryum intermedium</name>
    <dbReference type="NCBI Taxonomy" id="269621"/>
    <lineage>
        <taxon>Eukaryota</taxon>
        <taxon>Fungi</taxon>
        <taxon>Dikarya</taxon>
        <taxon>Basidiomycota</taxon>
        <taxon>Pucciniomycotina</taxon>
        <taxon>Microbotryomycetes</taxon>
        <taxon>Microbotryales</taxon>
        <taxon>Microbotryaceae</taxon>
        <taxon>Microbotryum</taxon>
    </lineage>
</organism>
<dbReference type="Pfam" id="PF00326">
    <property type="entry name" value="Peptidase_S9"/>
    <property type="match status" value="1"/>
</dbReference>
<dbReference type="AlphaFoldDB" id="A0A238F6D5"/>
<comment type="subcellular location">
    <subcellularLocation>
        <location evidence="1">Vacuole membrane</location>
        <topology evidence="1">Single-pass type II membrane protein</topology>
    </subcellularLocation>
</comment>
<keyword evidence="2" id="KW-0645">Protease</keyword>
<dbReference type="InterPro" id="IPR029058">
    <property type="entry name" value="AB_hydrolase_fold"/>
</dbReference>
<accession>A0A238F6D5</accession>
<dbReference type="GO" id="GO:0006508">
    <property type="term" value="P:proteolysis"/>
    <property type="evidence" value="ECO:0007669"/>
    <property type="project" value="InterPro"/>
</dbReference>
<sequence length="248" mass="28194">MRHHTVSFSLFGGFYVINYRGPELPWQKLYKVDDQSFTKVLTDNADLAQKDAAFQHVEISYSTLELEGGYSVNIQELRPPLMDISGRMKYPLLVEVYGGPNSQKVSTAFERDWHHFLVTSMGYIVVRIDPRGTGFKGRHFRVGIRNQLGFLEASDVVEATRQLVSARSYIDPKRLGIWGWSYGGYLTAKSSKPLHSTHTSKSFDAFVVFSYSNRCREAYPERLQWMTAFSVEKCGEGGRCHSPDQLSG</sequence>
<dbReference type="Proteomes" id="UP000198372">
    <property type="component" value="Unassembled WGS sequence"/>
</dbReference>
<dbReference type="GO" id="GO:0004177">
    <property type="term" value="F:aminopeptidase activity"/>
    <property type="evidence" value="ECO:0007669"/>
    <property type="project" value="UniProtKB-KW"/>
</dbReference>